<dbReference type="EMBL" id="SZVO01000006">
    <property type="protein sequence ID" value="TKT91757.1"/>
    <property type="molecule type" value="Genomic_DNA"/>
</dbReference>
<feature type="transmembrane region" description="Helical" evidence="9">
    <location>
        <begin position="375"/>
        <end position="394"/>
    </location>
</feature>
<comment type="pathway">
    <text evidence="2">Protein modification; protein glycosylation.</text>
</comment>
<name>A0A4U6D6A7_9BACT</name>
<feature type="transmembrane region" description="Helical" evidence="9">
    <location>
        <begin position="204"/>
        <end position="224"/>
    </location>
</feature>
<evidence type="ECO:0000256" key="7">
    <source>
        <dbReference type="ARBA" id="ARBA00022989"/>
    </source>
</evidence>
<feature type="transmembrane region" description="Helical" evidence="9">
    <location>
        <begin position="83"/>
        <end position="102"/>
    </location>
</feature>
<evidence type="ECO:0000256" key="2">
    <source>
        <dbReference type="ARBA" id="ARBA00004922"/>
    </source>
</evidence>
<protein>
    <submittedName>
        <fullName evidence="10">Uncharacterized protein</fullName>
    </submittedName>
</protein>
<feature type="transmembrane region" description="Helical" evidence="9">
    <location>
        <begin position="130"/>
        <end position="148"/>
    </location>
</feature>
<comment type="subcellular location">
    <subcellularLocation>
        <location evidence="1">Endoplasmic reticulum membrane</location>
        <topology evidence="1">Multi-pass membrane protein</topology>
    </subcellularLocation>
</comment>
<evidence type="ECO:0000256" key="3">
    <source>
        <dbReference type="ARBA" id="ARBA00022676"/>
    </source>
</evidence>
<accession>A0A4U6D6A7</accession>
<dbReference type="Proteomes" id="UP000304900">
    <property type="component" value="Unassembled WGS sequence"/>
</dbReference>
<reference evidence="10 11" key="1">
    <citation type="submission" date="2019-05" db="EMBL/GenBank/DDBJ databases">
        <title>Dyadobacter AR-3-8 sp. nov., isolated from arctic soil.</title>
        <authorList>
            <person name="Chaudhary D.K."/>
        </authorList>
    </citation>
    <scope>NUCLEOTIDE SEQUENCE [LARGE SCALE GENOMIC DNA]</scope>
    <source>
        <strain evidence="10 11">AR-3-8</strain>
    </source>
</reference>
<evidence type="ECO:0000256" key="8">
    <source>
        <dbReference type="ARBA" id="ARBA00023136"/>
    </source>
</evidence>
<evidence type="ECO:0000256" key="1">
    <source>
        <dbReference type="ARBA" id="ARBA00004477"/>
    </source>
</evidence>
<keyword evidence="3" id="KW-0328">Glycosyltransferase</keyword>
<organism evidence="10 11">
    <name type="scientific">Dyadobacter frigoris</name>
    <dbReference type="NCBI Taxonomy" id="2576211"/>
    <lineage>
        <taxon>Bacteria</taxon>
        <taxon>Pseudomonadati</taxon>
        <taxon>Bacteroidota</taxon>
        <taxon>Cytophagia</taxon>
        <taxon>Cytophagales</taxon>
        <taxon>Spirosomataceae</taxon>
        <taxon>Dyadobacter</taxon>
    </lineage>
</organism>
<keyword evidence="5 9" id="KW-0812">Transmembrane</keyword>
<dbReference type="AlphaFoldDB" id="A0A4U6D6A7"/>
<evidence type="ECO:0000313" key="11">
    <source>
        <dbReference type="Proteomes" id="UP000304900"/>
    </source>
</evidence>
<comment type="caution">
    <text evidence="10">The sequence shown here is derived from an EMBL/GenBank/DDBJ whole genome shotgun (WGS) entry which is preliminary data.</text>
</comment>
<evidence type="ECO:0000313" key="10">
    <source>
        <dbReference type="EMBL" id="TKT91757.1"/>
    </source>
</evidence>
<keyword evidence="7 9" id="KW-1133">Transmembrane helix</keyword>
<gene>
    <name evidence="10" type="ORF">FDK13_15330</name>
</gene>
<dbReference type="InterPro" id="IPR016900">
    <property type="entry name" value="Alg10"/>
</dbReference>
<proteinExistence type="predicted"/>
<dbReference type="OrthoDB" id="934762at2"/>
<keyword evidence="6" id="KW-0256">Endoplasmic reticulum</keyword>
<evidence type="ECO:0000256" key="4">
    <source>
        <dbReference type="ARBA" id="ARBA00022679"/>
    </source>
</evidence>
<evidence type="ECO:0000256" key="5">
    <source>
        <dbReference type="ARBA" id="ARBA00022692"/>
    </source>
</evidence>
<sequence length="413" mass="47758">MLRKSSSTLLILVLFSFIFILKNHLKGDLYQDENHYLPTAVQFSSQPIPSLHLLETYEQLNTPIPFILGGWTIKVFGENIQNLRLLTFCLSFILILIFIWTSPDTTPVRFWLSLCGLLIFPNYYLISVFYYTDIFAMLFVLLGLVYYLRGSHLFGAIFFIAAICSRQYMLAFPAAIVADGLTNSLRKSASISGFIKNISSNKTWVYYTIAVLSIVPWIILWKGFAPKALMIAQHYAQNQLTDYNPGYVLYAAAIIACYYVIPEAIATRKIHYYIAYPKLHPNYFFTMVFGISLLVYLCPAQQAYNEYFTWPYLGYVDQLMINIGLDGAPKQIIFGLLMLITCMRFISPHINLVSWLFIINTLLLGKAQLSWDKYSLPLIMTLWFLLMFDKYWFFYVQKPVEGKHIDKGTLHYS</sequence>
<feature type="transmembrane region" description="Helical" evidence="9">
    <location>
        <begin position="6"/>
        <end position="25"/>
    </location>
</feature>
<feature type="transmembrane region" description="Helical" evidence="9">
    <location>
        <begin position="282"/>
        <end position="304"/>
    </location>
</feature>
<keyword evidence="8 9" id="KW-0472">Membrane</keyword>
<dbReference type="Pfam" id="PF04922">
    <property type="entry name" value="DIE2_ALG10"/>
    <property type="match status" value="1"/>
</dbReference>
<keyword evidence="4" id="KW-0808">Transferase</keyword>
<dbReference type="GO" id="GO:0006488">
    <property type="term" value="P:dolichol-linked oligosaccharide biosynthetic process"/>
    <property type="evidence" value="ECO:0007669"/>
    <property type="project" value="InterPro"/>
</dbReference>
<evidence type="ECO:0000256" key="9">
    <source>
        <dbReference type="SAM" id="Phobius"/>
    </source>
</evidence>
<feature type="transmembrane region" description="Helical" evidence="9">
    <location>
        <begin position="244"/>
        <end position="261"/>
    </location>
</feature>
<feature type="transmembrane region" description="Helical" evidence="9">
    <location>
        <begin position="352"/>
        <end position="369"/>
    </location>
</feature>
<feature type="transmembrane region" description="Helical" evidence="9">
    <location>
        <begin position="154"/>
        <end position="178"/>
    </location>
</feature>
<keyword evidence="11" id="KW-1185">Reference proteome</keyword>
<evidence type="ECO:0000256" key="6">
    <source>
        <dbReference type="ARBA" id="ARBA00022824"/>
    </source>
</evidence>
<dbReference type="GO" id="GO:0106073">
    <property type="term" value="F:dolichyl pyrophosphate Glc2Man9GlcNAc2 alpha-1,2-glucosyltransferase activity"/>
    <property type="evidence" value="ECO:0007669"/>
    <property type="project" value="InterPro"/>
</dbReference>